<dbReference type="InterPro" id="IPR036890">
    <property type="entry name" value="HATPase_C_sf"/>
</dbReference>
<evidence type="ECO:0000256" key="2">
    <source>
        <dbReference type="ARBA" id="ARBA00012438"/>
    </source>
</evidence>
<keyword evidence="6 11" id="KW-0418">Kinase</keyword>
<evidence type="ECO:0000259" key="10">
    <source>
        <dbReference type="SMART" id="SM00387"/>
    </source>
</evidence>
<evidence type="ECO:0000256" key="3">
    <source>
        <dbReference type="ARBA" id="ARBA00022553"/>
    </source>
</evidence>
<dbReference type="PANTHER" id="PTHR24421:SF10">
    <property type="entry name" value="NITRATE_NITRITE SENSOR PROTEIN NARQ"/>
    <property type="match status" value="1"/>
</dbReference>
<dbReference type="InterPro" id="IPR003594">
    <property type="entry name" value="HATPase_dom"/>
</dbReference>
<dbReference type="EMBL" id="JBHSQV010000182">
    <property type="protein sequence ID" value="MFC5988560.1"/>
    <property type="molecule type" value="Genomic_DNA"/>
</dbReference>
<keyword evidence="9" id="KW-0472">Membrane</keyword>
<gene>
    <name evidence="11" type="ORF">ACFPXP_19325</name>
</gene>
<comment type="caution">
    <text evidence="11">The sequence shown here is derived from an EMBL/GenBank/DDBJ whole genome shotgun (WGS) entry which is preliminary data.</text>
</comment>
<evidence type="ECO:0000256" key="1">
    <source>
        <dbReference type="ARBA" id="ARBA00000085"/>
    </source>
</evidence>
<evidence type="ECO:0000256" key="4">
    <source>
        <dbReference type="ARBA" id="ARBA00022679"/>
    </source>
</evidence>
<evidence type="ECO:0000313" key="11">
    <source>
        <dbReference type="EMBL" id="MFC5988560.1"/>
    </source>
</evidence>
<feature type="domain" description="Histidine kinase/HSP90-like ATPase" evidence="10">
    <location>
        <begin position="172"/>
        <end position="269"/>
    </location>
</feature>
<keyword evidence="9" id="KW-0812">Transmembrane</keyword>
<accession>A0ABW1ITV2</accession>
<comment type="catalytic activity">
    <reaction evidence="1">
        <text>ATP + protein L-histidine = ADP + protein N-phospho-L-histidine.</text>
        <dbReference type="EC" id="2.7.13.3"/>
    </reaction>
</comment>
<keyword evidence="4" id="KW-0808">Transferase</keyword>
<name>A0ABW1ITV2_9BACL</name>
<reference evidence="12" key="1">
    <citation type="journal article" date="2019" name="Int. J. Syst. Evol. Microbiol.">
        <title>The Global Catalogue of Microorganisms (GCM) 10K type strain sequencing project: providing services to taxonomists for standard genome sequencing and annotation.</title>
        <authorList>
            <consortium name="The Broad Institute Genomics Platform"/>
            <consortium name="The Broad Institute Genome Sequencing Center for Infectious Disease"/>
            <person name="Wu L."/>
            <person name="Ma J."/>
        </authorList>
    </citation>
    <scope>NUCLEOTIDE SEQUENCE [LARGE SCALE GENOMIC DNA]</scope>
    <source>
        <strain evidence="12">CCM 8749</strain>
    </source>
</reference>
<evidence type="ECO:0000256" key="5">
    <source>
        <dbReference type="ARBA" id="ARBA00022741"/>
    </source>
</evidence>
<dbReference type="InterPro" id="IPR050482">
    <property type="entry name" value="Sensor_HK_TwoCompSys"/>
</dbReference>
<evidence type="ECO:0000256" key="8">
    <source>
        <dbReference type="ARBA" id="ARBA00023012"/>
    </source>
</evidence>
<proteinExistence type="predicted"/>
<dbReference type="PANTHER" id="PTHR24421">
    <property type="entry name" value="NITRATE/NITRITE SENSOR PROTEIN NARX-RELATED"/>
    <property type="match status" value="1"/>
</dbReference>
<dbReference type="SMART" id="SM00387">
    <property type="entry name" value="HATPase_c"/>
    <property type="match status" value="1"/>
</dbReference>
<dbReference type="GO" id="GO:0016301">
    <property type="term" value="F:kinase activity"/>
    <property type="evidence" value="ECO:0007669"/>
    <property type="project" value="UniProtKB-KW"/>
</dbReference>
<dbReference type="Pfam" id="PF02518">
    <property type="entry name" value="HATPase_c"/>
    <property type="match status" value="1"/>
</dbReference>
<organism evidence="11 12">
    <name type="scientific">Marinicrinis lubricantis</name>
    <dbReference type="NCBI Taxonomy" id="2086470"/>
    <lineage>
        <taxon>Bacteria</taxon>
        <taxon>Bacillati</taxon>
        <taxon>Bacillota</taxon>
        <taxon>Bacilli</taxon>
        <taxon>Bacillales</taxon>
        <taxon>Paenibacillaceae</taxon>
    </lineage>
</organism>
<dbReference type="CDD" id="cd16917">
    <property type="entry name" value="HATPase_UhpB-NarQ-NarX-like"/>
    <property type="match status" value="1"/>
</dbReference>
<keyword evidence="7" id="KW-0067">ATP-binding</keyword>
<dbReference type="RefSeq" id="WP_379896034.1">
    <property type="nucleotide sequence ID" value="NZ_CBCSCT010000011.1"/>
</dbReference>
<keyword evidence="9" id="KW-1133">Transmembrane helix</keyword>
<dbReference type="EC" id="2.7.13.3" evidence="2"/>
<protein>
    <recommendedName>
        <fullName evidence="2">histidine kinase</fullName>
        <ecNumber evidence="2">2.7.13.3</ecNumber>
    </recommendedName>
</protein>
<dbReference type="Gene3D" id="3.30.565.10">
    <property type="entry name" value="Histidine kinase-like ATPase, C-terminal domain"/>
    <property type="match status" value="1"/>
</dbReference>
<dbReference type="InterPro" id="IPR011712">
    <property type="entry name" value="Sig_transdc_His_kin_sub3_dim/P"/>
</dbReference>
<keyword evidence="5" id="KW-0547">Nucleotide-binding</keyword>
<dbReference type="SUPFAM" id="SSF55874">
    <property type="entry name" value="ATPase domain of HSP90 chaperone/DNA topoisomerase II/histidine kinase"/>
    <property type="match status" value="1"/>
</dbReference>
<evidence type="ECO:0000256" key="7">
    <source>
        <dbReference type="ARBA" id="ARBA00022840"/>
    </source>
</evidence>
<evidence type="ECO:0000256" key="9">
    <source>
        <dbReference type="SAM" id="Phobius"/>
    </source>
</evidence>
<evidence type="ECO:0000313" key="12">
    <source>
        <dbReference type="Proteomes" id="UP001596250"/>
    </source>
</evidence>
<dbReference type="Pfam" id="PF07730">
    <property type="entry name" value="HisKA_3"/>
    <property type="match status" value="1"/>
</dbReference>
<sequence length="270" mass="31025">MSMRWLKWISILLPPVLIGTFEFIRHEFLLDVLSMETGNYYITALSFILSFVFSTWMFRRIGKMQQALIKQQSKHAVYEERERLARELHDGMAQTLFFLKVSLKQGNLKDAEAAVSEIDNGLRQSIFNLRTATDSHTTIHERISSWLKEWRTFTGIEVHEQIDIPPSYFHTSEEVHLFGIIQEAFTNIRKHSRADQASIAFRHHDSDWQLIIKDNGCGMSGTTETDASHTNNYGLTLMQKRAHSLGAVLEIQQPTSGGTEIIICGERRLA</sequence>
<keyword evidence="8" id="KW-0902">Two-component regulatory system</keyword>
<keyword evidence="3" id="KW-0597">Phosphoprotein</keyword>
<evidence type="ECO:0000256" key="6">
    <source>
        <dbReference type="ARBA" id="ARBA00022777"/>
    </source>
</evidence>
<feature type="transmembrane region" description="Helical" evidence="9">
    <location>
        <begin position="39"/>
        <end position="58"/>
    </location>
</feature>
<keyword evidence="12" id="KW-1185">Reference proteome</keyword>
<dbReference type="Proteomes" id="UP001596250">
    <property type="component" value="Unassembled WGS sequence"/>
</dbReference>